<accession>A0ABP9IX67</accession>
<sequence length="115" mass="12437">MSFRGLLLGLFAVPVVVGGYFLTQAATADGTPQCDGIIEEYGDQERSGPMKPGETCDLYDFADGRSAGTRTYEQQRKAQDADAGRDYWTGGLWLAYGVAGLTVVTVHLGLKRRRG</sequence>
<keyword evidence="1" id="KW-1133">Transmembrane helix</keyword>
<evidence type="ECO:0000313" key="2">
    <source>
        <dbReference type="EMBL" id="GAA5010597.1"/>
    </source>
</evidence>
<keyword evidence="3" id="KW-1185">Reference proteome</keyword>
<proteinExistence type="predicted"/>
<keyword evidence="1" id="KW-0472">Membrane</keyword>
<feature type="transmembrane region" description="Helical" evidence="1">
    <location>
        <begin position="92"/>
        <end position="110"/>
    </location>
</feature>
<evidence type="ECO:0000256" key="1">
    <source>
        <dbReference type="SAM" id="Phobius"/>
    </source>
</evidence>
<dbReference type="RefSeq" id="WP_226026605.1">
    <property type="nucleotide sequence ID" value="NZ_BAABIV010000034.1"/>
</dbReference>
<evidence type="ECO:0008006" key="4">
    <source>
        <dbReference type="Google" id="ProtNLM"/>
    </source>
</evidence>
<gene>
    <name evidence="2" type="ORF">GCM10023257_67140</name>
</gene>
<organism evidence="2 3">
    <name type="scientific">Streptomyces hyderabadensis</name>
    <dbReference type="NCBI Taxonomy" id="598549"/>
    <lineage>
        <taxon>Bacteria</taxon>
        <taxon>Bacillati</taxon>
        <taxon>Actinomycetota</taxon>
        <taxon>Actinomycetes</taxon>
        <taxon>Kitasatosporales</taxon>
        <taxon>Streptomycetaceae</taxon>
        <taxon>Streptomyces</taxon>
    </lineage>
</organism>
<dbReference type="Proteomes" id="UP001500610">
    <property type="component" value="Unassembled WGS sequence"/>
</dbReference>
<name>A0ABP9IX67_9ACTN</name>
<protein>
    <recommendedName>
        <fullName evidence="4">Integral membrane protein</fullName>
    </recommendedName>
</protein>
<keyword evidence="1" id="KW-0812">Transmembrane</keyword>
<comment type="caution">
    <text evidence="2">The sequence shown here is derived from an EMBL/GenBank/DDBJ whole genome shotgun (WGS) entry which is preliminary data.</text>
</comment>
<reference evidence="3" key="1">
    <citation type="journal article" date="2019" name="Int. J. Syst. Evol. Microbiol.">
        <title>The Global Catalogue of Microorganisms (GCM) 10K type strain sequencing project: providing services to taxonomists for standard genome sequencing and annotation.</title>
        <authorList>
            <consortium name="The Broad Institute Genomics Platform"/>
            <consortium name="The Broad Institute Genome Sequencing Center for Infectious Disease"/>
            <person name="Wu L."/>
            <person name="Ma J."/>
        </authorList>
    </citation>
    <scope>NUCLEOTIDE SEQUENCE [LARGE SCALE GENOMIC DNA]</scope>
    <source>
        <strain evidence="3">JCM 17657</strain>
    </source>
</reference>
<dbReference type="EMBL" id="BAABIV010000034">
    <property type="protein sequence ID" value="GAA5010597.1"/>
    <property type="molecule type" value="Genomic_DNA"/>
</dbReference>
<evidence type="ECO:0000313" key="3">
    <source>
        <dbReference type="Proteomes" id="UP001500610"/>
    </source>
</evidence>